<accession>V4M2W5</accession>
<keyword evidence="1" id="KW-0507">mRNA processing</keyword>
<dbReference type="GO" id="GO:0071013">
    <property type="term" value="C:catalytic step 2 spliceosome"/>
    <property type="evidence" value="ECO:0007669"/>
    <property type="project" value="TreeGrafter"/>
</dbReference>
<evidence type="ECO:0000259" key="2">
    <source>
        <dbReference type="PROSITE" id="PS50128"/>
    </source>
</evidence>
<proteinExistence type="predicted"/>
<dbReference type="AlphaFoldDB" id="V4M2W5"/>
<dbReference type="Gene3D" id="1.10.10.790">
    <property type="entry name" value="Surp module"/>
    <property type="match status" value="2"/>
</dbReference>
<sequence>MARCISKWGWVVEELVMKTKVNNPRYSFMWRSDPFHAFYQQKLKEYLSQNQQDGANQYDVAAAAALAAQRNLVQPKLLYQQSLTEDDAAQGHLVNHQPIFMPDHLEVRLPKGMTVNEFETMKLTAQFGAWYGNNFWLGFKNRDGFEFTNPTDSRFPRFTRFVLEYSQCDDVMGWQLGGVKSMINWHASLEKHFFANNNDDAATAETGTGMSPPEPEPFNEPGLVPEDQFLAQHPGWCTIRVSVADIDGSKPIVIEKTVQSLSENVASLKEQIAEQIPIPPEKQVACILQCGSRRNPNSVLVCVWERERFGQGLSMLELLAKAF</sequence>
<dbReference type="PANTHER" id="PTHR15316:SF1">
    <property type="entry name" value="SPLICING FACTOR 3A SUBUNIT 1"/>
    <property type="match status" value="1"/>
</dbReference>
<evidence type="ECO:0000256" key="1">
    <source>
        <dbReference type="ARBA" id="ARBA00022664"/>
    </source>
</evidence>
<dbReference type="PANTHER" id="PTHR15316">
    <property type="entry name" value="SPLICEOSOME ASSOCIATED PROTEIN 114/SWAP SPLICING FACTOR-RELATED"/>
    <property type="match status" value="1"/>
</dbReference>
<dbReference type="GO" id="GO:0045292">
    <property type="term" value="P:mRNA cis splicing, via spliceosome"/>
    <property type="evidence" value="ECO:0007669"/>
    <property type="project" value="InterPro"/>
</dbReference>
<dbReference type="InterPro" id="IPR045146">
    <property type="entry name" value="SF3A1"/>
</dbReference>
<keyword evidence="4" id="KW-1185">Reference proteome</keyword>
<dbReference type="Gramene" id="ESQ50509">
    <property type="protein sequence ID" value="ESQ50509"/>
    <property type="gene ID" value="EUTSA_v10023046mg"/>
</dbReference>
<dbReference type="Gene3D" id="3.10.20.90">
    <property type="entry name" value="Phosphatidylinositol 3-kinase Catalytic Subunit, Chain A, domain 1"/>
    <property type="match status" value="1"/>
</dbReference>
<evidence type="ECO:0000313" key="4">
    <source>
        <dbReference type="Proteomes" id="UP000030689"/>
    </source>
</evidence>
<dbReference type="GO" id="GO:0003723">
    <property type="term" value="F:RNA binding"/>
    <property type="evidence" value="ECO:0007669"/>
    <property type="project" value="InterPro"/>
</dbReference>
<dbReference type="Proteomes" id="UP000030689">
    <property type="component" value="Unassembled WGS sequence"/>
</dbReference>
<dbReference type="Pfam" id="PF01805">
    <property type="entry name" value="Surp"/>
    <property type="match status" value="1"/>
</dbReference>
<dbReference type="InterPro" id="IPR035967">
    <property type="entry name" value="SWAP/Surp_sf"/>
</dbReference>
<dbReference type="PROSITE" id="PS50128">
    <property type="entry name" value="SURP"/>
    <property type="match status" value="1"/>
</dbReference>
<gene>
    <name evidence="3" type="ORF">EUTSA_v10023046mg</name>
</gene>
<organism evidence="3 4">
    <name type="scientific">Eutrema salsugineum</name>
    <name type="common">Saltwater cress</name>
    <name type="synonym">Sisymbrium salsugineum</name>
    <dbReference type="NCBI Taxonomy" id="72664"/>
    <lineage>
        <taxon>Eukaryota</taxon>
        <taxon>Viridiplantae</taxon>
        <taxon>Streptophyta</taxon>
        <taxon>Embryophyta</taxon>
        <taxon>Tracheophyta</taxon>
        <taxon>Spermatophyta</taxon>
        <taxon>Magnoliopsida</taxon>
        <taxon>eudicotyledons</taxon>
        <taxon>Gunneridae</taxon>
        <taxon>Pentapetalae</taxon>
        <taxon>rosids</taxon>
        <taxon>malvids</taxon>
        <taxon>Brassicales</taxon>
        <taxon>Brassicaceae</taxon>
        <taxon>Eutremeae</taxon>
        <taxon>Eutrema</taxon>
    </lineage>
</organism>
<dbReference type="EMBL" id="KI517392">
    <property type="protein sequence ID" value="ESQ50509.1"/>
    <property type="molecule type" value="Genomic_DNA"/>
</dbReference>
<dbReference type="GO" id="GO:0071004">
    <property type="term" value="C:U2-type prespliceosome"/>
    <property type="evidence" value="ECO:0007669"/>
    <property type="project" value="TreeGrafter"/>
</dbReference>
<feature type="non-terminal residue" evidence="3">
    <location>
        <position position="323"/>
    </location>
</feature>
<dbReference type="InterPro" id="IPR029071">
    <property type="entry name" value="Ubiquitin-like_domsf"/>
</dbReference>
<dbReference type="InterPro" id="IPR000061">
    <property type="entry name" value="Surp"/>
</dbReference>
<dbReference type="SMART" id="SM00648">
    <property type="entry name" value="SWAP"/>
    <property type="match status" value="2"/>
</dbReference>
<dbReference type="eggNOG" id="KOG0007">
    <property type="taxonomic scope" value="Eukaryota"/>
</dbReference>
<dbReference type="OMA" id="HAFYQQK"/>
<feature type="domain" description="SURP motif" evidence="2">
    <location>
        <begin position="1"/>
        <end position="39"/>
    </location>
</feature>
<dbReference type="SUPFAM" id="SSF54236">
    <property type="entry name" value="Ubiquitin-like"/>
    <property type="match status" value="1"/>
</dbReference>
<dbReference type="STRING" id="72664.V4M2W5"/>
<dbReference type="KEGG" id="eus:EUTSA_v10023046mg"/>
<evidence type="ECO:0000313" key="3">
    <source>
        <dbReference type="EMBL" id="ESQ50509.1"/>
    </source>
</evidence>
<dbReference type="SUPFAM" id="SSF109905">
    <property type="entry name" value="Surp module (SWAP domain)"/>
    <property type="match status" value="2"/>
</dbReference>
<protein>
    <recommendedName>
        <fullName evidence="2">SURP motif domain-containing protein</fullName>
    </recommendedName>
</protein>
<dbReference type="GO" id="GO:0005686">
    <property type="term" value="C:U2 snRNP"/>
    <property type="evidence" value="ECO:0007669"/>
    <property type="project" value="TreeGrafter"/>
</dbReference>
<dbReference type="GO" id="GO:0000381">
    <property type="term" value="P:regulation of alternative mRNA splicing, via spliceosome"/>
    <property type="evidence" value="ECO:0007669"/>
    <property type="project" value="TreeGrafter"/>
</dbReference>
<name>V4M2W5_EUTSA</name>
<reference evidence="3 4" key="1">
    <citation type="journal article" date="2013" name="Front. Plant Sci.">
        <title>The Reference Genome of the Halophytic Plant Eutrema salsugineum.</title>
        <authorList>
            <person name="Yang R."/>
            <person name="Jarvis D.E."/>
            <person name="Chen H."/>
            <person name="Beilstein M.A."/>
            <person name="Grimwood J."/>
            <person name="Jenkins J."/>
            <person name="Shu S."/>
            <person name="Prochnik S."/>
            <person name="Xin M."/>
            <person name="Ma C."/>
            <person name="Schmutz J."/>
            <person name="Wing R.A."/>
            <person name="Mitchell-Olds T."/>
            <person name="Schumaker K.S."/>
            <person name="Wang X."/>
        </authorList>
    </citation>
    <scope>NUCLEOTIDE SEQUENCE [LARGE SCALE GENOMIC DNA]</scope>
</reference>